<name>A0A494BAV6_MOUSE</name>
<evidence type="ECO:0000313" key="2">
    <source>
        <dbReference type="MGI" id="MGI:2443893"/>
    </source>
</evidence>
<accession>A0A494BAV6</accession>
<reference evidence="1" key="4">
    <citation type="submission" date="2025-09" db="UniProtKB">
        <authorList>
            <consortium name="Ensembl"/>
        </authorList>
    </citation>
    <scope>IDENTIFICATION</scope>
    <source>
        <strain evidence="1">C57BL/6J</strain>
    </source>
</reference>
<evidence type="ECO:0000313" key="1">
    <source>
        <dbReference type="Ensembl" id="ENSMUSP00000158198.2"/>
    </source>
</evidence>
<dbReference type="GeneTree" id="ENSGT00440000035688"/>
<keyword evidence="3" id="KW-1185">Reference proteome</keyword>
<evidence type="ECO:0000313" key="3">
    <source>
        <dbReference type="Proteomes" id="UP000000589"/>
    </source>
</evidence>
<dbReference type="Bgee" id="ENSMUSG00000039963">
    <property type="expression patterns" value="Expressed in ventricular system choroidal fissure and 93 other cell types or tissues"/>
</dbReference>
<proteinExistence type="predicted"/>
<dbReference type="AGR" id="MGI:2443893"/>
<dbReference type="MGI" id="MGI:2443893">
    <property type="gene designation" value="Ccdc40"/>
</dbReference>
<gene>
    <name evidence="1 2" type="primary">Ccdc40</name>
</gene>
<dbReference type="AlphaFoldDB" id="A0A494BAV6"/>
<dbReference type="Ensembl" id="ENSMUST00000235971.2">
    <property type="protein sequence ID" value="ENSMUSP00000158198.2"/>
    <property type="gene ID" value="ENSMUSG00000039963.21"/>
</dbReference>
<dbReference type="Proteomes" id="UP000000589">
    <property type="component" value="Chromosome 11"/>
</dbReference>
<reference evidence="1" key="3">
    <citation type="submission" date="2025-08" db="UniProtKB">
        <authorList>
            <consortium name="Ensembl"/>
        </authorList>
    </citation>
    <scope>IDENTIFICATION</scope>
    <source>
        <strain evidence="1">C57BL/6J</strain>
    </source>
</reference>
<reference evidence="1 3" key="2">
    <citation type="journal article" date="2011" name="PLoS Biol.">
        <title>Modernizing reference genome assemblies.</title>
        <authorList>
            <person name="Church D.M."/>
            <person name="Schneider V.A."/>
            <person name="Graves T."/>
            <person name="Auger K."/>
            <person name="Cunningham F."/>
            <person name="Bouk N."/>
            <person name="Chen H.C."/>
            <person name="Agarwala R."/>
            <person name="McLaren W.M."/>
            <person name="Ritchie G.R."/>
            <person name="Albracht D."/>
            <person name="Kremitzki M."/>
            <person name="Rock S."/>
            <person name="Kotkiewicz H."/>
            <person name="Kremitzki C."/>
            <person name="Wollam A."/>
            <person name="Trani L."/>
            <person name="Fulton L."/>
            <person name="Fulton R."/>
            <person name="Matthews L."/>
            <person name="Whitehead S."/>
            <person name="Chow W."/>
            <person name="Torrance J."/>
            <person name="Dunn M."/>
            <person name="Harden G."/>
            <person name="Threadgold G."/>
            <person name="Wood J."/>
            <person name="Collins J."/>
            <person name="Heath P."/>
            <person name="Griffiths G."/>
            <person name="Pelan S."/>
            <person name="Grafham D."/>
            <person name="Eichler E.E."/>
            <person name="Weinstock G."/>
            <person name="Mardis E.R."/>
            <person name="Wilson R.K."/>
            <person name="Howe K."/>
            <person name="Flicek P."/>
            <person name="Hubbard T."/>
        </authorList>
    </citation>
    <scope>NUCLEOTIDE SEQUENCE [LARGE SCALE GENOMIC DNA]</scope>
    <source>
        <strain evidence="1 3">C57BL/6J</strain>
    </source>
</reference>
<dbReference type="ExpressionAtlas" id="A0A494BAV6">
    <property type="expression patterns" value="baseline and differential"/>
</dbReference>
<dbReference type="SMR" id="A0A494BAV6"/>
<sequence>MAEPEDQADGYHHSWKTMAKKLMRAETPPEVLKRTLQLKAGADLKGK</sequence>
<protein>
    <submittedName>
        <fullName evidence="1">Coiled-coil domain containing 40</fullName>
    </submittedName>
</protein>
<reference evidence="1 3" key="1">
    <citation type="journal article" date="2009" name="PLoS Biol.">
        <title>Lineage-specific biology revealed by a finished genome assembly of the mouse.</title>
        <authorList>
            <consortium name="Mouse Genome Sequencing Consortium"/>
            <person name="Church D.M."/>
            <person name="Goodstadt L."/>
            <person name="Hillier L.W."/>
            <person name="Zody M.C."/>
            <person name="Goldstein S."/>
            <person name="She X."/>
            <person name="Bult C.J."/>
            <person name="Agarwala R."/>
            <person name="Cherry J.L."/>
            <person name="DiCuccio M."/>
            <person name="Hlavina W."/>
            <person name="Kapustin Y."/>
            <person name="Meric P."/>
            <person name="Maglott D."/>
            <person name="Birtle Z."/>
            <person name="Marques A.C."/>
            <person name="Graves T."/>
            <person name="Zhou S."/>
            <person name="Teague B."/>
            <person name="Potamousis K."/>
            <person name="Churas C."/>
            <person name="Place M."/>
            <person name="Herschleb J."/>
            <person name="Runnheim R."/>
            <person name="Forrest D."/>
            <person name="Amos-Landgraf J."/>
            <person name="Schwartz D.C."/>
            <person name="Cheng Z."/>
            <person name="Lindblad-Toh K."/>
            <person name="Eichler E.E."/>
            <person name="Ponting C.P."/>
        </authorList>
    </citation>
    <scope>NUCLEOTIDE SEQUENCE [LARGE SCALE GENOMIC DNA]</scope>
    <source>
        <strain evidence="1 3">C57BL/6J</strain>
    </source>
</reference>
<dbReference type="Antibodypedia" id="9999">
    <property type="antibodies" value="51 antibodies from 14 providers"/>
</dbReference>
<dbReference type="VEuPathDB" id="HostDB:ENSMUSG00000039963"/>
<organism evidence="1 3">
    <name type="scientific">Mus musculus</name>
    <name type="common">Mouse</name>
    <dbReference type="NCBI Taxonomy" id="10090"/>
    <lineage>
        <taxon>Eukaryota</taxon>
        <taxon>Metazoa</taxon>
        <taxon>Chordata</taxon>
        <taxon>Craniata</taxon>
        <taxon>Vertebrata</taxon>
        <taxon>Euteleostomi</taxon>
        <taxon>Mammalia</taxon>
        <taxon>Eutheria</taxon>
        <taxon>Euarchontoglires</taxon>
        <taxon>Glires</taxon>
        <taxon>Rodentia</taxon>
        <taxon>Myomorpha</taxon>
        <taxon>Muroidea</taxon>
        <taxon>Muridae</taxon>
        <taxon>Murinae</taxon>
        <taxon>Mus</taxon>
        <taxon>Mus</taxon>
    </lineage>
</organism>